<comment type="caution">
    <text evidence="1">The sequence shown here is derived from an EMBL/GenBank/DDBJ whole genome shotgun (WGS) entry which is preliminary data.</text>
</comment>
<dbReference type="InterPro" id="IPR027417">
    <property type="entry name" value="P-loop_NTPase"/>
</dbReference>
<evidence type="ECO:0000313" key="1">
    <source>
        <dbReference type="EMBL" id="GAH08300.1"/>
    </source>
</evidence>
<dbReference type="EMBL" id="BART01037513">
    <property type="protein sequence ID" value="GAH08300.1"/>
    <property type="molecule type" value="Genomic_DNA"/>
</dbReference>
<reference evidence="1" key="1">
    <citation type="journal article" date="2014" name="Front. Microbiol.">
        <title>High frequency of phylogenetically diverse reductive dehalogenase-homologous genes in deep subseafloor sedimentary metagenomes.</title>
        <authorList>
            <person name="Kawai M."/>
            <person name="Futagami T."/>
            <person name="Toyoda A."/>
            <person name="Takaki Y."/>
            <person name="Nishi S."/>
            <person name="Hori S."/>
            <person name="Arai W."/>
            <person name="Tsubouchi T."/>
            <person name="Morono Y."/>
            <person name="Uchiyama I."/>
            <person name="Ito T."/>
            <person name="Fujiyama A."/>
            <person name="Inagaki F."/>
            <person name="Takami H."/>
        </authorList>
    </citation>
    <scope>NUCLEOTIDE SEQUENCE</scope>
    <source>
        <strain evidence="1">Expedition CK06-06</strain>
    </source>
</reference>
<proteinExistence type="predicted"/>
<dbReference type="Gene3D" id="3.40.50.300">
    <property type="entry name" value="P-loop containing nucleotide triphosphate hydrolases"/>
    <property type="match status" value="1"/>
</dbReference>
<sequence>RIIRRGSIEKIRRAWNEEEKEYLLKIISFYNQFLLQKKEKNKIFIVNTENLTAEEVLKEVAEIITEISGYYFKKMVKPSATQLSIEGFIK</sequence>
<organism evidence="1">
    <name type="scientific">marine sediment metagenome</name>
    <dbReference type="NCBI Taxonomy" id="412755"/>
    <lineage>
        <taxon>unclassified sequences</taxon>
        <taxon>metagenomes</taxon>
        <taxon>ecological metagenomes</taxon>
    </lineage>
</organism>
<accession>X1DJ32</accession>
<gene>
    <name evidence="1" type="ORF">S01H4_62725</name>
</gene>
<protein>
    <submittedName>
        <fullName evidence="1">Uncharacterized protein</fullName>
    </submittedName>
</protein>
<dbReference type="AlphaFoldDB" id="X1DJ32"/>
<name>X1DJ32_9ZZZZ</name>
<feature type="non-terminal residue" evidence="1">
    <location>
        <position position="1"/>
    </location>
</feature>